<gene>
    <name evidence="2" type="ORF">GN244_ATG13513</name>
</gene>
<dbReference type="Proteomes" id="UP000602510">
    <property type="component" value="Unassembled WGS sequence"/>
</dbReference>
<name>A0A833RW71_PHYIN</name>
<dbReference type="EMBL" id="WSZM01000362">
    <property type="protein sequence ID" value="KAF4034542.1"/>
    <property type="molecule type" value="Genomic_DNA"/>
</dbReference>
<evidence type="ECO:0000256" key="1">
    <source>
        <dbReference type="SAM" id="MobiDB-lite"/>
    </source>
</evidence>
<comment type="caution">
    <text evidence="2">The sequence shown here is derived from an EMBL/GenBank/DDBJ whole genome shotgun (WGS) entry which is preliminary data.</text>
</comment>
<reference evidence="2" key="1">
    <citation type="submission" date="2020-04" db="EMBL/GenBank/DDBJ databases">
        <title>Hybrid Assembly of Korean Phytophthora infestans isolates.</title>
        <authorList>
            <person name="Prokchorchik M."/>
            <person name="Lee Y."/>
            <person name="Seo J."/>
            <person name="Cho J.-H."/>
            <person name="Park Y.-E."/>
            <person name="Jang D.-C."/>
            <person name="Im J.-S."/>
            <person name="Choi J.-G."/>
            <person name="Park H.-J."/>
            <person name="Lee G.-B."/>
            <person name="Lee Y.-G."/>
            <person name="Hong S.-Y."/>
            <person name="Cho K."/>
            <person name="Sohn K.H."/>
        </authorList>
    </citation>
    <scope>NUCLEOTIDE SEQUENCE</scope>
    <source>
        <strain evidence="2">KR_1_A1</strain>
    </source>
</reference>
<accession>A0A833RW71</accession>
<dbReference type="AlphaFoldDB" id="A0A833RW71"/>
<feature type="region of interest" description="Disordered" evidence="1">
    <location>
        <begin position="1"/>
        <end position="69"/>
    </location>
</feature>
<evidence type="ECO:0000313" key="3">
    <source>
        <dbReference type="Proteomes" id="UP000602510"/>
    </source>
</evidence>
<sequence length="88" mass="9429">MESWREDIDRSRERRAGGSSQDNHAPLIERAPVTGQAGGVRQHSIVDGAGGEQMTVAGQDEGASTASPSTLLTIRGHNKMARKLHLLL</sequence>
<evidence type="ECO:0000313" key="2">
    <source>
        <dbReference type="EMBL" id="KAF4034542.1"/>
    </source>
</evidence>
<organism evidence="2 3">
    <name type="scientific">Phytophthora infestans</name>
    <name type="common">Potato late blight agent</name>
    <name type="synonym">Botrytis infestans</name>
    <dbReference type="NCBI Taxonomy" id="4787"/>
    <lineage>
        <taxon>Eukaryota</taxon>
        <taxon>Sar</taxon>
        <taxon>Stramenopiles</taxon>
        <taxon>Oomycota</taxon>
        <taxon>Peronosporomycetes</taxon>
        <taxon>Peronosporales</taxon>
        <taxon>Peronosporaceae</taxon>
        <taxon>Phytophthora</taxon>
    </lineage>
</organism>
<keyword evidence="3" id="KW-1185">Reference proteome</keyword>
<feature type="compositionally biased region" description="Basic and acidic residues" evidence="1">
    <location>
        <begin position="1"/>
        <end position="16"/>
    </location>
</feature>
<proteinExistence type="predicted"/>
<protein>
    <submittedName>
        <fullName evidence="2">Uncharacterized protein</fullName>
    </submittedName>
</protein>